<proteinExistence type="inferred from homology"/>
<protein>
    <recommendedName>
        <fullName evidence="7">Palmitoyltransferase</fullName>
        <ecNumber evidence="7">2.3.1.225</ecNumber>
    </recommendedName>
</protein>
<dbReference type="Pfam" id="PF01529">
    <property type="entry name" value="DHHC"/>
    <property type="match status" value="1"/>
</dbReference>
<comment type="similarity">
    <text evidence="7">Belongs to the DHHC palmitoyltransferase family.</text>
</comment>
<evidence type="ECO:0000256" key="1">
    <source>
        <dbReference type="ARBA" id="ARBA00004141"/>
    </source>
</evidence>
<comment type="catalytic activity">
    <reaction evidence="7">
        <text>L-cysteinyl-[protein] + hexadecanoyl-CoA = S-hexadecanoyl-L-cysteinyl-[protein] + CoA</text>
        <dbReference type="Rhea" id="RHEA:36683"/>
        <dbReference type="Rhea" id="RHEA-COMP:10131"/>
        <dbReference type="Rhea" id="RHEA-COMP:11032"/>
        <dbReference type="ChEBI" id="CHEBI:29950"/>
        <dbReference type="ChEBI" id="CHEBI:57287"/>
        <dbReference type="ChEBI" id="CHEBI:57379"/>
        <dbReference type="ChEBI" id="CHEBI:74151"/>
        <dbReference type="EC" id="2.3.1.225"/>
    </reaction>
</comment>
<keyword evidence="4 7" id="KW-1133">Transmembrane helix</keyword>
<evidence type="ECO:0000256" key="2">
    <source>
        <dbReference type="ARBA" id="ARBA00022679"/>
    </source>
</evidence>
<dbReference type="RefSeq" id="XP_067817094.1">
    <property type="nucleotide sequence ID" value="XM_067964286.1"/>
</dbReference>
<dbReference type="KEGG" id="blac:94349957"/>
<evidence type="ECO:0000313" key="9">
    <source>
        <dbReference type="EMBL" id="TDH67595.1"/>
    </source>
</evidence>
<evidence type="ECO:0000313" key="10">
    <source>
        <dbReference type="Proteomes" id="UP000294530"/>
    </source>
</evidence>
<dbReference type="EMBL" id="SHOA02000014">
    <property type="protein sequence ID" value="TDH67595.1"/>
    <property type="molecule type" value="Genomic_DNA"/>
</dbReference>
<keyword evidence="2 7" id="KW-0808">Transferase</keyword>
<feature type="transmembrane region" description="Helical" evidence="7">
    <location>
        <begin position="200"/>
        <end position="226"/>
    </location>
</feature>
<comment type="domain">
    <text evidence="7">The DHHC domain is required for palmitoyltransferase activity.</text>
</comment>
<dbReference type="Proteomes" id="UP000294530">
    <property type="component" value="Unassembled WGS sequence"/>
</dbReference>
<comment type="caution">
    <text evidence="9">The sequence shown here is derived from an EMBL/GenBank/DDBJ whole genome shotgun (WGS) entry which is preliminary data.</text>
</comment>
<dbReference type="AlphaFoldDB" id="A0A976FIX0"/>
<reference evidence="9 10" key="1">
    <citation type="journal article" date="2021" name="Genome Biol.">
        <title>AFLAP: assembly-free linkage analysis pipeline using k-mers from genome sequencing data.</title>
        <authorList>
            <person name="Fletcher K."/>
            <person name="Zhang L."/>
            <person name="Gil J."/>
            <person name="Han R."/>
            <person name="Cavanaugh K."/>
            <person name="Michelmore R."/>
        </authorList>
    </citation>
    <scope>NUCLEOTIDE SEQUENCE [LARGE SCALE GENOMIC DNA]</scope>
    <source>
        <strain evidence="9 10">SF5</strain>
    </source>
</reference>
<evidence type="ECO:0000256" key="3">
    <source>
        <dbReference type="ARBA" id="ARBA00022692"/>
    </source>
</evidence>
<evidence type="ECO:0000256" key="4">
    <source>
        <dbReference type="ARBA" id="ARBA00022989"/>
    </source>
</evidence>
<name>A0A976FIX0_BRELC</name>
<evidence type="ECO:0000259" key="8">
    <source>
        <dbReference type="Pfam" id="PF01529"/>
    </source>
</evidence>
<evidence type="ECO:0000256" key="5">
    <source>
        <dbReference type="ARBA" id="ARBA00023136"/>
    </source>
</evidence>
<keyword evidence="3 7" id="KW-0812">Transmembrane</keyword>
<dbReference type="GO" id="GO:0016020">
    <property type="term" value="C:membrane"/>
    <property type="evidence" value="ECO:0007669"/>
    <property type="project" value="UniProtKB-SubCell"/>
</dbReference>
<organism evidence="9 10">
    <name type="scientific">Bremia lactucae</name>
    <name type="common">Lettuce downy mildew</name>
    <dbReference type="NCBI Taxonomy" id="4779"/>
    <lineage>
        <taxon>Eukaryota</taxon>
        <taxon>Sar</taxon>
        <taxon>Stramenopiles</taxon>
        <taxon>Oomycota</taxon>
        <taxon>Peronosporomycetes</taxon>
        <taxon>Peronosporales</taxon>
        <taxon>Peronosporaceae</taxon>
        <taxon>Bremia</taxon>
    </lineage>
</organism>
<keyword evidence="5 7" id="KW-0472">Membrane</keyword>
<dbReference type="GeneID" id="94349957"/>
<sequence length="302" mass="34289">MLRIHDNKLLRSISTLPVLIVVLIMTLEYYIFMTEHWVPEYRRSVDFYVLSMILEASVFHFAVGCTVVAYYKVVLTDPGYVTPTLVQCVKDAMQAAIEEGGNSSSLVLKTCQKCKLLKPFRAHHCSFCNRCVLKMGTLEESKDHHCPWVANCVGQDNYKFFFHFVVYAFIALFMCVWVLLKPFQTALFSKRGADSFSSLVVVGFVLGSALGFSLLGIIAVHSYLLVQGGTTIECHEYGRAFPFNQGWRNNISDVFGEMTKDWLLPTTPVRKQRFLLQPAALHQIIACSCIDDLYDQEDDSFL</sequence>
<comment type="subcellular location">
    <subcellularLocation>
        <location evidence="1">Membrane</location>
        <topology evidence="1">Multi-pass membrane protein</topology>
    </subcellularLocation>
</comment>
<gene>
    <name evidence="9" type="ORF">CCR75_006215</name>
</gene>
<dbReference type="GO" id="GO:0019706">
    <property type="term" value="F:protein-cysteine S-palmitoyltransferase activity"/>
    <property type="evidence" value="ECO:0007669"/>
    <property type="project" value="UniProtKB-EC"/>
</dbReference>
<dbReference type="EC" id="2.3.1.225" evidence="7"/>
<keyword evidence="6 7" id="KW-0012">Acyltransferase</keyword>
<dbReference type="InterPro" id="IPR039859">
    <property type="entry name" value="PFA4/ZDH16/20/ERF2-like"/>
</dbReference>
<dbReference type="PANTHER" id="PTHR12246">
    <property type="entry name" value="PALMITOYLTRANSFERASE ZDHHC16"/>
    <property type="match status" value="1"/>
</dbReference>
<evidence type="ECO:0000256" key="6">
    <source>
        <dbReference type="ARBA" id="ARBA00023315"/>
    </source>
</evidence>
<feature type="transmembrane region" description="Helical" evidence="7">
    <location>
        <begin position="12"/>
        <end position="32"/>
    </location>
</feature>
<feature type="transmembrane region" description="Helical" evidence="7">
    <location>
        <begin position="160"/>
        <end position="180"/>
    </location>
</feature>
<evidence type="ECO:0000256" key="7">
    <source>
        <dbReference type="RuleBase" id="RU079119"/>
    </source>
</evidence>
<dbReference type="OrthoDB" id="331948at2759"/>
<dbReference type="PROSITE" id="PS50216">
    <property type="entry name" value="DHHC"/>
    <property type="match status" value="1"/>
</dbReference>
<feature type="domain" description="Palmitoyltransferase DHHC" evidence="8">
    <location>
        <begin position="109"/>
        <end position="233"/>
    </location>
</feature>
<dbReference type="InterPro" id="IPR001594">
    <property type="entry name" value="Palmitoyltrfase_DHHC"/>
</dbReference>
<accession>A0A976FIX0</accession>
<feature type="transmembrane region" description="Helical" evidence="7">
    <location>
        <begin position="47"/>
        <end position="71"/>
    </location>
</feature>
<keyword evidence="10" id="KW-1185">Reference proteome</keyword>